<accession>A0A7J7JB97</accession>
<dbReference type="EMBL" id="VXIV02002740">
    <property type="protein sequence ID" value="KAF6023247.1"/>
    <property type="molecule type" value="Genomic_DNA"/>
</dbReference>
<comment type="caution">
    <text evidence="1">The sequence shown here is derived from an EMBL/GenBank/DDBJ whole genome shotgun (WGS) entry which is preliminary data.</text>
</comment>
<dbReference type="Proteomes" id="UP000593567">
    <property type="component" value="Unassembled WGS sequence"/>
</dbReference>
<evidence type="ECO:0000313" key="2">
    <source>
        <dbReference type="Proteomes" id="UP000593567"/>
    </source>
</evidence>
<dbReference type="AlphaFoldDB" id="A0A7J7JB97"/>
<name>A0A7J7JB97_BUGNE</name>
<reference evidence="1" key="1">
    <citation type="submission" date="2020-06" db="EMBL/GenBank/DDBJ databases">
        <title>Draft genome of Bugula neritina, a colonial animal packing powerful symbionts and potential medicines.</title>
        <authorList>
            <person name="Rayko M."/>
        </authorList>
    </citation>
    <scope>NUCLEOTIDE SEQUENCE [LARGE SCALE GENOMIC DNA]</scope>
    <source>
        <strain evidence="1">Kwan_BN1</strain>
    </source>
</reference>
<protein>
    <submittedName>
        <fullName evidence="1">Uncharacterized protein</fullName>
    </submittedName>
</protein>
<keyword evidence="2" id="KW-1185">Reference proteome</keyword>
<sequence>MKGLTQQKGALIIIVALSKPTLRCLCIDRIYDMYIFDPAYCLHSSNHSFIGIRGNTTGLLVSKYLSNSSRSCRCTSDSCESITCNNIGTDRSCWAGPKKTDLLKYKRLSTLDRCPDTKYIVSSLNFQGTSKTVSDE</sequence>
<organism evidence="1 2">
    <name type="scientific">Bugula neritina</name>
    <name type="common">Brown bryozoan</name>
    <name type="synonym">Sertularia neritina</name>
    <dbReference type="NCBI Taxonomy" id="10212"/>
    <lineage>
        <taxon>Eukaryota</taxon>
        <taxon>Metazoa</taxon>
        <taxon>Spiralia</taxon>
        <taxon>Lophotrochozoa</taxon>
        <taxon>Bryozoa</taxon>
        <taxon>Gymnolaemata</taxon>
        <taxon>Cheilostomatida</taxon>
        <taxon>Flustrina</taxon>
        <taxon>Buguloidea</taxon>
        <taxon>Bugulidae</taxon>
        <taxon>Bugula</taxon>
    </lineage>
</organism>
<evidence type="ECO:0000313" key="1">
    <source>
        <dbReference type="EMBL" id="KAF6023247.1"/>
    </source>
</evidence>
<gene>
    <name evidence="1" type="ORF">EB796_018434</name>
</gene>
<proteinExistence type="predicted"/>